<dbReference type="eggNOG" id="ENOG502SCAA">
    <property type="taxonomic scope" value="Eukaryota"/>
</dbReference>
<feature type="compositionally biased region" description="Low complexity" evidence="2">
    <location>
        <begin position="18"/>
        <end position="30"/>
    </location>
</feature>
<dbReference type="Gene3D" id="1.20.58.1070">
    <property type="match status" value="1"/>
</dbReference>
<gene>
    <name evidence="3" type="ORF">BN7_5572</name>
</gene>
<dbReference type="Pfam" id="PF04938">
    <property type="entry name" value="SIP1"/>
    <property type="match status" value="1"/>
</dbReference>
<organism evidence="3 4">
    <name type="scientific">Wickerhamomyces ciferrii (strain ATCC 14091 / BCRC 22168 / CBS 111 / JCM 3599 / NBRC 0793 / NRRL Y-1031 F-60-10)</name>
    <name type="common">Yeast</name>
    <name type="synonym">Pichia ciferrii</name>
    <dbReference type="NCBI Taxonomy" id="1206466"/>
    <lineage>
        <taxon>Eukaryota</taxon>
        <taxon>Fungi</taxon>
        <taxon>Dikarya</taxon>
        <taxon>Ascomycota</taxon>
        <taxon>Saccharomycotina</taxon>
        <taxon>Saccharomycetes</taxon>
        <taxon>Phaffomycetales</taxon>
        <taxon>Wickerhamomycetaceae</taxon>
        <taxon>Wickerhamomyces</taxon>
    </lineage>
</organism>
<feature type="region of interest" description="Disordered" evidence="2">
    <location>
        <begin position="1"/>
        <end position="32"/>
    </location>
</feature>
<evidence type="ECO:0000256" key="2">
    <source>
        <dbReference type="SAM" id="MobiDB-lite"/>
    </source>
</evidence>
<dbReference type="EMBL" id="CAIF01000220">
    <property type="protein sequence ID" value="CCH45985.1"/>
    <property type="molecule type" value="Genomic_DNA"/>
</dbReference>
<evidence type="ECO:0000313" key="3">
    <source>
        <dbReference type="EMBL" id="CCH45985.1"/>
    </source>
</evidence>
<dbReference type="GO" id="GO:0032797">
    <property type="term" value="C:SMN complex"/>
    <property type="evidence" value="ECO:0007669"/>
    <property type="project" value="TreeGrafter"/>
</dbReference>
<accession>K0KL67</accession>
<dbReference type="InParanoid" id="K0KL67"/>
<dbReference type="PANTHER" id="PTHR12794">
    <property type="entry name" value="GEMIN2"/>
    <property type="match status" value="1"/>
</dbReference>
<feature type="compositionally biased region" description="Basic residues" evidence="2">
    <location>
        <begin position="1"/>
        <end position="16"/>
    </location>
</feature>
<comment type="caution">
    <text evidence="3">The sequence shown here is derived from an EMBL/GenBank/DDBJ whole genome shotgun (WGS) entry which is preliminary data.</text>
</comment>
<evidence type="ECO:0000313" key="4">
    <source>
        <dbReference type="Proteomes" id="UP000009328"/>
    </source>
</evidence>
<dbReference type="Proteomes" id="UP000009328">
    <property type="component" value="Unassembled WGS sequence"/>
</dbReference>
<dbReference type="AlphaFoldDB" id="K0KL67"/>
<evidence type="ECO:0000256" key="1">
    <source>
        <dbReference type="ARBA" id="ARBA00025758"/>
    </source>
</evidence>
<comment type="similarity">
    <text evidence="1">Belongs to the gemin-2 family.</text>
</comment>
<proteinExistence type="inferred from homology"/>
<dbReference type="STRING" id="1206466.K0KL67"/>
<dbReference type="GO" id="GO:0005634">
    <property type="term" value="C:nucleus"/>
    <property type="evidence" value="ECO:0007669"/>
    <property type="project" value="TreeGrafter"/>
</dbReference>
<reference evidence="3 4" key="1">
    <citation type="journal article" date="2012" name="Eukaryot. Cell">
        <title>Draft genome sequence of Wickerhamomyces ciferrii NRRL Y-1031 F-60-10.</title>
        <authorList>
            <person name="Schneider J."/>
            <person name="Andrea H."/>
            <person name="Blom J."/>
            <person name="Jaenicke S."/>
            <person name="Ruckert C."/>
            <person name="Schorsch C."/>
            <person name="Szczepanowski R."/>
            <person name="Farwick M."/>
            <person name="Goesmann A."/>
            <person name="Puhler A."/>
            <person name="Schaffer S."/>
            <person name="Tauch A."/>
            <person name="Kohler T."/>
            <person name="Brinkrolf K."/>
        </authorList>
    </citation>
    <scope>NUCLEOTIDE SEQUENCE [LARGE SCALE GENOMIC DNA]</scope>
    <source>
        <strain evidence="4">ATCC 14091 / BCRC 22168 / CBS 111 / JCM 3599 / NBRC 0793 / NRRL Y-1031 F-60-10</strain>
    </source>
</reference>
<dbReference type="PANTHER" id="PTHR12794:SF0">
    <property type="entry name" value="GEM-ASSOCIATED PROTEIN 2"/>
    <property type="match status" value="1"/>
</dbReference>
<dbReference type="HOGENOM" id="CLU_083380_0_0_1"/>
<dbReference type="GO" id="GO:0000387">
    <property type="term" value="P:spliceosomal snRNP assembly"/>
    <property type="evidence" value="ECO:0007669"/>
    <property type="project" value="InterPro"/>
</dbReference>
<sequence length="256" mass="29568">MTKRKQKQNNNQRKRQSTQDSQSSSSNSNQLDPIFGQYRALPISQEILQIITNDTIPTDAETYLAMVRHQAESSSSVMFSKENKPSITSNPISQQSIEPQEINKKDQILEEYKTTVLNQYLEQRSKLPEPGTLEIPSSFIFPENFTEWRSYFIQNPPTKAIISNIDHELNLKLIIYSSKWLNNNTPEKISQWIYALLVRLSDVLLSNEMSNLRELGQRAKKINLKGDDIVSELSRATNDFIILIISRFFGQRDLEL</sequence>
<name>K0KL67_WICCF</name>
<keyword evidence="4" id="KW-1185">Reference proteome</keyword>
<protein>
    <submittedName>
        <fullName evidence="3">Survival of motor neuron protein-interacting protein</fullName>
    </submittedName>
</protein>
<dbReference type="InterPro" id="IPR035426">
    <property type="entry name" value="Gemin2/Brr1"/>
</dbReference>